<gene>
    <name evidence="1" type="ORF">PILCRDRAFT_822597</name>
</gene>
<dbReference type="EMBL" id="KN833004">
    <property type="protein sequence ID" value="KIM80498.1"/>
    <property type="molecule type" value="Genomic_DNA"/>
</dbReference>
<protein>
    <submittedName>
        <fullName evidence="1">Uncharacterized protein</fullName>
    </submittedName>
</protein>
<accession>A0A0C3B2Q7</accession>
<organism evidence="1 2">
    <name type="scientific">Piloderma croceum (strain F 1598)</name>
    <dbReference type="NCBI Taxonomy" id="765440"/>
    <lineage>
        <taxon>Eukaryota</taxon>
        <taxon>Fungi</taxon>
        <taxon>Dikarya</taxon>
        <taxon>Basidiomycota</taxon>
        <taxon>Agaricomycotina</taxon>
        <taxon>Agaricomycetes</taxon>
        <taxon>Agaricomycetidae</taxon>
        <taxon>Atheliales</taxon>
        <taxon>Atheliaceae</taxon>
        <taxon>Piloderma</taxon>
    </lineage>
</organism>
<evidence type="ECO:0000313" key="2">
    <source>
        <dbReference type="Proteomes" id="UP000054166"/>
    </source>
</evidence>
<proteinExistence type="predicted"/>
<dbReference type="Proteomes" id="UP000054166">
    <property type="component" value="Unassembled WGS sequence"/>
</dbReference>
<dbReference type="InParanoid" id="A0A0C3B2Q7"/>
<name>A0A0C3B2Q7_PILCF</name>
<sequence length="61" mass="7110">MERKYVEMQQQIRQAGRRLDMAIIEALQKVLISFPPDTIAREHDVPLDMPGKTDFKNVGFH</sequence>
<dbReference type="HOGENOM" id="CLU_2923469_0_0_1"/>
<dbReference type="AlphaFoldDB" id="A0A0C3B2Q7"/>
<reference evidence="1 2" key="1">
    <citation type="submission" date="2014-04" db="EMBL/GenBank/DDBJ databases">
        <authorList>
            <consortium name="DOE Joint Genome Institute"/>
            <person name="Kuo A."/>
            <person name="Tarkka M."/>
            <person name="Buscot F."/>
            <person name="Kohler A."/>
            <person name="Nagy L.G."/>
            <person name="Floudas D."/>
            <person name="Copeland A."/>
            <person name="Barry K.W."/>
            <person name="Cichocki N."/>
            <person name="Veneault-Fourrey C."/>
            <person name="LaButti K."/>
            <person name="Lindquist E.A."/>
            <person name="Lipzen A."/>
            <person name="Lundell T."/>
            <person name="Morin E."/>
            <person name="Murat C."/>
            <person name="Sun H."/>
            <person name="Tunlid A."/>
            <person name="Henrissat B."/>
            <person name="Grigoriev I.V."/>
            <person name="Hibbett D.S."/>
            <person name="Martin F."/>
            <person name="Nordberg H.P."/>
            <person name="Cantor M.N."/>
            <person name="Hua S.X."/>
        </authorList>
    </citation>
    <scope>NUCLEOTIDE SEQUENCE [LARGE SCALE GENOMIC DNA]</scope>
    <source>
        <strain evidence="1 2">F 1598</strain>
    </source>
</reference>
<reference evidence="2" key="2">
    <citation type="submission" date="2015-01" db="EMBL/GenBank/DDBJ databases">
        <title>Evolutionary Origins and Diversification of the Mycorrhizal Mutualists.</title>
        <authorList>
            <consortium name="DOE Joint Genome Institute"/>
            <consortium name="Mycorrhizal Genomics Consortium"/>
            <person name="Kohler A."/>
            <person name="Kuo A."/>
            <person name="Nagy L.G."/>
            <person name="Floudas D."/>
            <person name="Copeland A."/>
            <person name="Barry K.W."/>
            <person name="Cichocki N."/>
            <person name="Veneault-Fourrey C."/>
            <person name="LaButti K."/>
            <person name="Lindquist E.A."/>
            <person name="Lipzen A."/>
            <person name="Lundell T."/>
            <person name="Morin E."/>
            <person name="Murat C."/>
            <person name="Riley R."/>
            <person name="Ohm R."/>
            <person name="Sun H."/>
            <person name="Tunlid A."/>
            <person name="Henrissat B."/>
            <person name="Grigoriev I.V."/>
            <person name="Hibbett D.S."/>
            <person name="Martin F."/>
        </authorList>
    </citation>
    <scope>NUCLEOTIDE SEQUENCE [LARGE SCALE GENOMIC DNA]</scope>
    <source>
        <strain evidence="2">F 1598</strain>
    </source>
</reference>
<keyword evidence="2" id="KW-1185">Reference proteome</keyword>
<evidence type="ECO:0000313" key="1">
    <source>
        <dbReference type="EMBL" id="KIM80498.1"/>
    </source>
</evidence>